<keyword evidence="2" id="KW-0496">Mitochondrion</keyword>
<dbReference type="PANTHER" id="PTHR34496:SF10">
    <property type="entry name" value="GLCNAC TRANSFERASE"/>
    <property type="match status" value="1"/>
</dbReference>
<dbReference type="SUPFAM" id="SSF53448">
    <property type="entry name" value="Nucleotide-diphospho-sugar transferases"/>
    <property type="match status" value="1"/>
</dbReference>
<evidence type="ECO:0000313" key="3">
    <source>
        <dbReference type="Proteomes" id="UP000290189"/>
    </source>
</evidence>
<dbReference type="PANTHER" id="PTHR34496">
    <property type="entry name" value="GLCNAC TRANSFERASE-RELATED"/>
    <property type="match status" value="1"/>
</dbReference>
<dbReference type="Proteomes" id="UP000290189">
    <property type="component" value="Unassembled WGS sequence"/>
</dbReference>
<geneLocation type="mitochondrion" evidence="2"/>
<dbReference type="EMBL" id="OVEO01000003">
    <property type="protein sequence ID" value="SPQ94991.1"/>
    <property type="molecule type" value="Genomic_DNA"/>
</dbReference>
<organism evidence="2 3">
    <name type="scientific">Plasmodiophora brassicae</name>
    <name type="common">Clubroot disease agent</name>
    <dbReference type="NCBI Taxonomy" id="37360"/>
    <lineage>
        <taxon>Eukaryota</taxon>
        <taxon>Sar</taxon>
        <taxon>Rhizaria</taxon>
        <taxon>Endomyxa</taxon>
        <taxon>Phytomyxea</taxon>
        <taxon>Plasmodiophorida</taxon>
        <taxon>Plasmodiophoridae</taxon>
        <taxon>Plasmodiophora</taxon>
    </lineage>
</organism>
<proteinExistence type="predicted"/>
<dbReference type="InterPro" id="IPR021067">
    <property type="entry name" value="Glycosyltransferase"/>
</dbReference>
<dbReference type="InterPro" id="IPR029044">
    <property type="entry name" value="Nucleotide-diphossugar_trans"/>
</dbReference>
<sequence>MLTSRPRRSHGTEAKTPIGKAIARSSLAARVVVLASLFVIMVLFGVLVGKVRHATLDDRIEFVPGEHLQSRPFWEPGVEFHDDALAAELRGILEQFQARQQALQEADASDDDHVVVEEEHVEGNEHKLPRAFVVSSDMHMYTNDDMPYFDESVADFRTRARHLLAVGRKRTMFVSIGSFRDDLCPATLAELFAKAEHPENVYVGLVDQVKLDGDSDDVACDSTIDDRFRKQIRLVRLHSMEGAGPTHARYIASKLWQGEEFYFQIDSHSHFLQNWDTVLMDMIDRLPDPSRSIITHYPPGDEAEFNDPNPPWNCVTRRLRDAPAGLFIQESDWCFEENRTPGIAVGDDGKPTTCVSPFMGAGMIVGRSQWIVDVPFDKYLPYLFHGEELLLASRLWTSGWDMFTPSRNIIDHKYGGREKNVFAETSEWAMVSEQSAARARYILKNPLPGDDDMEFDPSEIAELGLGSSRSYEAYLEFGAIDLKDGNSTGRCGQWYDWQTKEWKGKAKVLPISNE</sequence>
<gene>
    <name evidence="2" type="ORF">PLBR_LOCUS2206</name>
</gene>
<keyword evidence="1" id="KW-0472">Membrane</keyword>
<protein>
    <submittedName>
        <fullName evidence="2">Uncharacterized protein</fullName>
    </submittedName>
</protein>
<reference evidence="2 3" key="1">
    <citation type="submission" date="2018-03" db="EMBL/GenBank/DDBJ databases">
        <authorList>
            <person name="Fogelqvist J."/>
        </authorList>
    </citation>
    <scope>NUCLEOTIDE SEQUENCE [LARGE SCALE GENOMIC DNA]</scope>
</reference>
<accession>A0A3P3Y4G5</accession>
<keyword evidence="1" id="KW-1133">Transmembrane helix</keyword>
<evidence type="ECO:0000256" key="1">
    <source>
        <dbReference type="SAM" id="Phobius"/>
    </source>
</evidence>
<feature type="transmembrane region" description="Helical" evidence="1">
    <location>
        <begin position="27"/>
        <end position="49"/>
    </location>
</feature>
<dbReference type="AlphaFoldDB" id="A0A3P3Y4G5"/>
<name>A0A3P3Y4G5_PLABS</name>
<keyword evidence="1" id="KW-0812">Transmembrane</keyword>
<dbReference type="Pfam" id="PF11397">
    <property type="entry name" value="GlcNAc"/>
    <property type="match status" value="2"/>
</dbReference>
<evidence type="ECO:0000313" key="2">
    <source>
        <dbReference type="EMBL" id="SPQ94991.1"/>
    </source>
</evidence>